<keyword evidence="2" id="KW-0472">Membrane</keyword>
<evidence type="ECO:0000259" key="3">
    <source>
        <dbReference type="SMART" id="SM00322"/>
    </source>
</evidence>
<protein>
    <submittedName>
        <fullName evidence="4">KH domain-containing protein</fullName>
    </submittedName>
</protein>
<dbReference type="GO" id="GO:0003723">
    <property type="term" value="F:RNA binding"/>
    <property type="evidence" value="ECO:0007669"/>
    <property type="project" value="UniProtKB-UniRule"/>
</dbReference>
<evidence type="ECO:0000256" key="2">
    <source>
        <dbReference type="SAM" id="Phobius"/>
    </source>
</evidence>
<dbReference type="SUPFAM" id="SSF54791">
    <property type="entry name" value="Eukaryotic type KH-domain (KH-domain type I)"/>
    <property type="match status" value="1"/>
</dbReference>
<gene>
    <name evidence="4" type="ORF">cand_028760</name>
</gene>
<accession>A0A1J4MPA3</accession>
<dbReference type="RefSeq" id="XP_067067725.1">
    <property type="nucleotide sequence ID" value="XM_067213103.1"/>
</dbReference>
<keyword evidence="5" id="KW-1185">Reference proteome</keyword>
<organism evidence="4 5">
    <name type="scientific">Cryptosporidium andersoni</name>
    <dbReference type="NCBI Taxonomy" id="117008"/>
    <lineage>
        <taxon>Eukaryota</taxon>
        <taxon>Sar</taxon>
        <taxon>Alveolata</taxon>
        <taxon>Apicomplexa</taxon>
        <taxon>Conoidasida</taxon>
        <taxon>Coccidia</taxon>
        <taxon>Eucoccidiorida</taxon>
        <taxon>Eimeriorina</taxon>
        <taxon>Cryptosporidiidae</taxon>
        <taxon>Cryptosporidium</taxon>
    </lineage>
</organism>
<comment type="caution">
    <text evidence="4">The sequence shown here is derived from an EMBL/GenBank/DDBJ whole genome shotgun (WGS) entry which is preliminary data.</text>
</comment>
<dbReference type="InterPro" id="IPR004087">
    <property type="entry name" value="KH_dom"/>
</dbReference>
<proteinExistence type="predicted"/>
<keyword evidence="2" id="KW-1133">Transmembrane helix</keyword>
<evidence type="ECO:0000313" key="4">
    <source>
        <dbReference type="EMBL" id="OII75879.1"/>
    </source>
</evidence>
<evidence type="ECO:0000256" key="1">
    <source>
        <dbReference type="PROSITE-ProRule" id="PRU00117"/>
    </source>
</evidence>
<evidence type="ECO:0000313" key="5">
    <source>
        <dbReference type="Proteomes" id="UP000186804"/>
    </source>
</evidence>
<dbReference type="Proteomes" id="UP000186804">
    <property type="component" value="Unassembled WGS sequence"/>
</dbReference>
<dbReference type="Pfam" id="PF00013">
    <property type="entry name" value="KH_1"/>
    <property type="match status" value="1"/>
</dbReference>
<dbReference type="Gene3D" id="3.30.1370.10">
    <property type="entry name" value="K Homology domain, type 1"/>
    <property type="match status" value="1"/>
</dbReference>
<dbReference type="InterPro" id="IPR004088">
    <property type="entry name" value="KH_dom_type_1"/>
</dbReference>
<name>A0A1J4MPA3_9CRYT</name>
<keyword evidence="2" id="KW-0812">Transmembrane</keyword>
<dbReference type="VEuPathDB" id="CryptoDB:cand_028760"/>
<keyword evidence="1" id="KW-0694">RNA-binding</keyword>
<dbReference type="EMBL" id="LRBS01000074">
    <property type="protein sequence ID" value="OII75879.1"/>
    <property type="molecule type" value="Genomic_DNA"/>
</dbReference>
<dbReference type="OrthoDB" id="441329at2759"/>
<feature type="domain" description="K Homology" evidence="3">
    <location>
        <begin position="86"/>
        <end position="161"/>
    </location>
</feature>
<reference evidence="4 5" key="1">
    <citation type="submission" date="2016-10" db="EMBL/GenBank/DDBJ databases">
        <title>Reductive evolution of mitochondrial metabolism and differential evolution of invasion-related proteins in Cryptosporidium.</title>
        <authorList>
            <person name="Liu S."/>
            <person name="Roellig D.M."/>
            <person name="Guo Y."/>
            <person name="Li N."/>
            <person name="Frace M.A."/>
            <person name="Tang K."/>
            <person name="Zhang L."/>
            <person name="Feng Y."/>
            <person name="Xiao L."/>
        </authorList>
    </citation>
    <scope>NUCLEOTIDE SEQUENCE [LARGE SCALE GENOMIC DNA]</scope>
    <source>
        <strain evidence="4">30847</strain>
    </source>
</reference>
<dbReference type="InterPro" id="IPR036612">
    <property type="entry name" value="KH_dom_type_1_sf"/>
</dbReference>
<dbReference type="GeneID" id="92367060"/>
<feature type="transmembrane region" description="Helical" evidence="2">
    <location>
        <begin position="286"/>
        <end position="306"/>
    </location>
</feature>
<dbReference type="PROSITE" id="PS50084">
    <property type="entry name" value="KH_TYPE_1"/>
    <property type="match status" value="1"/>
</dbReference>
<sequence>MNSSVTNKEFIKLLISDIAADKLLDNSASLLKDIKYKKKVYILVSGEKKYFPGTCYRVTTIEGSEESIYETVKLLSNILFLNNKKNMLNLKIAIPRNIVGSIIGIKGKFIRSLRVSTNTHINISPIFVTSDKACSERIITILSEDIDKIYNAFLILLRKINEFPNKSCRGILYRRNNLDIKNLESDEEISNNIHNKSIGQSENDFIYDINFGKDNRDKQKVILNKFNKEFYVINENSRWRNKIGENNIEDDIFDDIPTQDLIIDDTTKIKSIWSLIDCRRKDISTALSILSTVAVATGFLLFRYLFNQENYLLK</sequence>
<dbReference type="AlphaFoldDB" id="A0A1J4MPA3"/>
<dbReference type="SMART" id="SM00322">
    <property type="entry name" value="KH"/>
    <property type="match status" value="1"/>
</dbReference>